<dbReference type="AlphaFoldDB" id="A0A9D1MMN1"/>
<name>A0A9D1MMN1_9FIRM</name>
<comment type="cofactor">
    <cofactor evidence="3">
        <name>Zn(2+)</name>
        <dbReference type="ChEBI" id="CHEBI:29105"/>
    </cofactor>
    <text evidence="3">Binds 2 Zn(2+) ions per subunit. One is catalytic and the other provides a structural contribution.</text>
</comment>
<dbReference type="Pfam" id="PF01116">
    <property type="entry name" value="F_bP_aldolase"/>
    <property type="match status" value="1"/>
</dbReference>
<keyword evidence="3" id="KW-0479">Metal-binding</keyword>
<dbReference type="PANTHER" id="PTHR30304">
    <property type="entry name" value="D-TAGATOSE-1,6-BISPHOSPHATE ALDOLASE"/>
    <property type="match status" value="1"/>
</dbReference>
<feature type="binding site" evidence="3">
    <location>
        <position position="202"/>
    </location>
    <ligand>
        <name>Zn(2+)</name>
        <dbReference type="ChEBI" id="CHEBI:29105"/>
        <label>1</label>
        <note>catalytic</note>
    </ligand>
</feature>
<dbReference type="PROSITE" id="PS00806">
    <property type="entry name" value="ALDOLASE_CLASS_II_2"/>
    <property type="match status" value="1"/>
</dbReference>
<protein>
    <submittedName>
        <fullName evidence="4">Class II fructose-bisphosphate aldolase</fullName>
    </submittedName>
</protein>
<reference evidence="4" key="2">
    <citation type="journal article" date="2021" name="PeerJ">
        <title>Extensive microbial diversity within the chicken gut microbiome revealed by metagenomics and culture.</title>
        <authorList>
            <person name="Gilroy R."/>
            <person name="Ravi A."/>
            <person name="Getino M."/>
            <person name="Pursley I."/>
            <person name="Horton D.L."/>
            <person name="Alikhan N.F."/>
            <person name="Baker D."/>
            <person name="Gharbi K."/>
            <person name="Hall N."/>
            <person name="Watson M."/>
            <person name="Adriaenssens E.M."/>
            <person name="Foster-Nyarko E."/>
            <person name="Jarju S."/>
            <person name="Secka A."/>
            <person name="Antonio M."/>
            <person name="Oren A."/>
            <person name="Chaudhuri R.R."/>
            <person name="La Ragione R."/>
            <person name="Hildebrand F."/>
            <person name="Pallen M.J."/>
        </authorList>
    </citation>
    <scope>NUCLEOTIDE SEQUENCE</scope>
    <source>
        <strain evidence="4">9366</strain>
    </source>
</reference>
<keyword evidence="3" id="KW-0862">Zinc</keyword>
<dbReference type="PIRSF" id="PIRSF001359">
    <property type="entry name" value="F_bP_aldolase_II"/>
    <property type="match status" value="1"/>
</dbReference>
<gene>
    <name evidence="4" type="ORF">IAB07_04950</name>
</gene>
<dbReference type="InterPro" id="IPR013785">
    <property type="entry name" value="Aldolase_TIM"/>
</dbReference>
<reference evidence="4" key="1">
    <citation type="submission" date="2020-10" db="EMBL/GenBank/DDBJ databases">
        <authorList>
            <person name="Gilroy R."/>
        </authorList>
    </citation>
    <scope>NUCLEOTIDE SEQUENCE</scope>
    <source>
        <strain evidence="4">9366</strain>
    </source>
</reference>
<dbReference type="SUPFAM" id="SSF51569">
    <property type="entry name" value="Aldolase"/>
    <property type="match status" value="1"/>
</dbReference>
<dbReference type="EMBL" id="DVNJ01000029">
    <property type="protein sequence ID" value="HIU63092.1"/>
    <property type="molecule type" value="Genomic_DNA"/>
</dbReference>
<dbReference type="Gene3D" id="3.20.20.70">
    <property type="entry name" value="Aldolase class I"/>
    <property type="match status" value="1"/>
</dbReference>
<dbReference type="Proteomes" id="UP000824145">
    <property type="component" value="Unassembled WGS sequence"/>
</dbReference>
<feature type="binding site" evidence="2">
    <location>
        <begin position="203"/>
        <end position="205"/>
    </location>
    <ligand>
        <name>dihydroxyacetone phosphate</name>
        <dbReference type="ChEBI" id="CHEBI:57642"/>
    </ligand>
</feature>
<feature type="active site" description="Proton donor" evidence="1">
    <location>
        <position position="80"/>
    </location>
</feature>
<feature type="binding site" evidence="3">
    <location>
        <position position="102"/>
    </location>
    <ligand>
        <name>Zn(2+)</name>
        <dbReference type="ChEBI" id="CHEBI:29105"/>
        <label>2</label>
    </ligand>
</feature>
<evidence type="ECO:0000256" key="2">
    <source>
        <dbReference type="PIRSR" id="PIRSR001359-2"/>
    </source>
</evidence>
<dbReference type="NCBIfam" id="TIGR00167">
    <property type="entry name" value="cbbA"/>
    <property type="match status" value="1"/>
</dbReference>
<feature type="binding site" evidence="3">
    <location>
        <position position="174"/>
    </location>
    <ligand>
        <name>Zn(2+)</name>
        <dbReference type="ChEBI" id="CHEBI:29105"/>
        <label>1</label>
        <note>catalytic</note>
    </ligand>
</feature>
<feature type="binding site" evidence="2">
    <location>
        <position position="175"/>
    </location>
    <ligand>
        <name>dihydroxyacetone phosphate</name>
        <dbReference type="ChEBI" id="CHEBI:57642"/>
    </ligand>
</feature>
<evidence type="ECO:0000256" key="3">
    <source>
        <dbReference type="PIRSR" id="PIRSR001359-3"/>
    </source>
</evidence>
<proteinExistence type="predicted"/>
<evidence type="ECO:0000313" key="4">
    <source>
        <dbReference type="EMBL" id="HIU63092.1"/>
    </source>
</evidence>
<dbReference type="GO" id="GO:0016832">
    <property type="term" value="F:aldehyde-lyase activity"/>
    <property type="evidence" value="ECO:0007669"/>
    <property type="project" value="InterPro"/>
</dbReference>
<organism evidence="4 5">
    <name type="scientific">Candidatus Caccalectryoclostridium excrementigallinarum</name>
    <dbReference type="NCBI Taxonomy" id="2840710"/>
    <lineage>
        <taxon>Bacteria</taxon>
        <taxon>Bacillati</taxon>
        <taxon>Bacillota</taxon>
        <taxon>Clostridia</taxon>
        <taxon>Christensenellales</taxon>
        <taxon>Christensenellaceae</taxon>
        <taxon>Christensenellaceae incertae sedis</taxon>
        <taxon>Candidatus Caccalectryoclostridium</taxon>
    </lineage>
</organism>
<dbReference type="PANTHER" id="PTHR30304:SF0">
    <property type="entry name" value="D-TAGATOSE-1,6-BISPHOSPHATE ALDOLASE SUBUNIT GATY-RELATED"/>
    <property type="match status" value="1"/>
</dbReference>
<sequence>MIVTTKVLLERAKAGRYAVPALNVDNLESVLGVLAACRETGRGVIIQTIPKTLAYGGVKTYAAMVNALYDGGADIALHLDHGGGEEICKKCIEAGYSSVMIDGSALPFAENAALTGRVVQYAHARGVAVEGELGTIGGKEETAGSVSYTDPDEAAEFARITKVDALAVGVGTAHGVYKGTPHIAVDRIAKIAARTPVPLVLHGASGLSDEVVRDCIAAGISKINFATQLRQAFTSGLKASLEKHPQAFDPKVYLPEAVEAVKAAAKEIIELCCGN</sequence>
<evidence type="ECO:0000313" key="5">
    <source>
        <dbReference type="Proteomes" id="UP000824145"/>
    </source>
</evidence>
<dbReference type="InterPro" id="IPR000771">
    <property type="entry name" value="FBA_II"/>
</dbReference>
<dbReference type="GO" id="GO:0008270">
    <property type="term" value="F:zinc ion binding"/>
    <property type="evidence" value="ECO:0007669"/>
    <property type="project" value="InterPro"/>
</dbReference>
<evidence type="ECO:0000256" key="1">
    <source>
        <dbReference type="PIRSR" id="PIRSR001359-1"/>
    </source>
</evidence>
<feature type="binding site" evidence="3">
    <location>
        <position position="132"/>
    </location>
    <ligand>
        <name>Zn(2+)</name>
        <dbReference type="ChEBI" id="CHEBI:29105"/>
        <label>2</label>
    </ligand>
</feature>
<comment type="caution">
    <text evidence="4">The sequence shown here is derived from an EMBL/GenBank/DDBJ whole genome shotgun (WGS) entry which is preliminary data.</text>
</comment>
<dbReference type="InterPro" id="IPR050246">
    <property type="entry name" value="Class_II_FBP_aldolase"/>
</dbReference>
<feature type="binding site" evidence="3">
    <location>
        <position position="81"/>
    </location>
    <ligand>
        <name>Zn(2+)</name>
        <dbReference type="ChEBI" id="CHEBI:29105"/>
        <label>1</label>
        <note>catalytic</note>
    </ligand>
</feature>
<feature type="binding site" evidence="2">
    <location>
        <begin position="224"/>
        <end position="227"/>
    </location>
    <ligand>
        <name>dihydroxyacetone phosphate</name>
        <dbReference type="ChEBI" id="CHEBI:57642"/>
    </ligand>
</feature>
<dbReference type="CDD" id="cd00947">
    <property type="entry name" value="TBP_aldolase_IIB"/>
    <property type="match status" value="1"/>
</dbReference>
<accession>A0A9D1MMN1</accession>
<dbReference type="GO" id="GO:0005975">
    <property type="term" value="P:carbohydrate metabolic process"/>
    <property type="evidence" value="ECO:0007669"/>
    <property type="project" value="InterPro"/>
</dbReference>